<dbReference type="OrthoDB" id="9766163at2"/>
<keyword evidence="8" id="KW-1185">Reference proteome</keyword>
<keyword evidence="3 5" id="KW-0694">RNA-binding</keyword>
<dbReference type="Proteomes" id="UP000242329">
    <property type="component" value="Unassembled WGS sequence"/>
</dbReference>
<evidence type="ECO:0000256" key="3">
    <source>
        <dbReference type="ARBA" id="ARBA00022884"/>
    </source>
</evidence>
<dbReference type="Pfam" id="PF05670">
    <property type="entry name" value="NFACT-R_1"/>
    <property type="match status" value="1"/>
</dbReference>
<reference evidence="8" key="1">
    <citation type="submission" date="2016-11" db="EMBL/GenBank/DDBJ databases">
        <authorList>
            <person name="Varghese N."/>
            <person name="Submissions S."/>
        </authorList>
    </citation>
    <scope>NUCLEOTIDE SEQUENCE [LARGE SCALE GENOMIC DNA]</scope>
    <source>
        <strain evidence="8">DSM 11003</strain>
    </source>
</reference>
<dbReference type="RefSeq" id="WP_073092529.1">
    <property type="nucleotide sequence ID" value="NZ_FQWY01000027.1"/>
</dbReference>
<dbReference type="GO" id="GO:0043023">
    <property type="term" value="F:ribosomal large subunit binding"/>
    <property type="evidence" value="ECO:0007669"/>
    <property type="project" value="UniProtKB-UniRule"/>
</dbReference>
<evidence type="ECO:0000256" key="4">
    <source>
        <dbReference type="ARBA" id="ARBA00022917"/>
    </source>
</evidence>
<dbReference type="GO" id="GO:1990112">
    <property type="term" value="C:RQC complex"/>
    <property type="evidence" value="ECO:0007669"/>
    <property type="project" value="TreeGrafter"/>
</dbReference>
<evidence type="ECO:0000259" key="6">
    <source>
        <dbReference type="Pfam" id="PF05670"/>
    </source>
</evidence>
<evidence type="ECO:0000256" key="5">
    <source>
        <dbReference type="HAMAP-Rule" id="MF_00844"/>
    </source>
</evidence>
<evidence type="ECO:0000313" key="7">
    <source>
        <dbReference type="EMBL" id="SHH06272.1"/>
    </source>
</evidence>
<sequence length="602" mass="69408">MPFDGFTIKAIVSELNEELLSARIDKIYQPEKDEIILTVRKYKGSTHKLLISANAKWARMHITTDRMENPSVPPSFCMLLRKYLEGGKIKAVKQVDFERVVHIEIEALDDFREWKPKTLICEFTGRHANIILINPETNTIIDAIKKYGSELSSYREVLPGKEYIAPPPQDKLNPSTSSFEDFVTYVWKNHDKTVGEALFNTYSGISPKSAEEICINAGIDPHMSAEECGEYELSRIYNKVQEILHNIDSKNYTPTVIYKNSHNPLDFAPFPIGTSLRVGTKTFTSMNAACDEFFKEKMRLIRLESLKTNILKNLREFLNKAYKKQEHLKQDFSRAEENKKYKEWGELLTAYAHQYKKGDTKAVLEDFYTGEKVEIELDPRYSPVQNAQRYFKIYNKSRNALKHLEELMRKNQEEIDYLESVAVAIREAEKLEELEEIIEEIEKEGYIKEKKKRSSHKTGKSAPRRFISSDGLEILVGRNNRQNDILTLKLADKNDLWLHTKDIPGTHVIVKLPPKIKTIHEVPDATLEEAAALAAYYSKAKEADKVPVDYTFRINVKKPSGAKPGMVIYDNYWTIMANPQDERIKKLLAEQYTDTYGQPSSL</sequence>
<dbReference type="InterPro" id="IPR043682">
    <property type="entry name" value="RqcH_bacterial"/>
</dbReference>
<keyword evidence="2 5" id="KW-0699">rRNA-binding</keyword>
<evidence type="ECO:0000313" key="8">
    <source>
        <dbReference type="Proteomes" id="UP000242329"/>
    </source>
</evidence>
<evidence type="ECO:0000256" key="1">
    <source>
        <dbReference type="ARBA" id="ARBA00022555"/>
    </source>
</evidence>
<keyword evidence="4 5" id="KW-0648">Protein biosynthesis</keyword>
<feature type="coiled-coil region" evidence="5">
    <location>
        <begin position="394"/>
        <end position="451"/>
    </location>
</feature>
<proteinExistence type="inferred from homology"/>
<comment type="similarity">
    <text evidence="5">Belongs to the NEMF family.</text>
</comment>
<dbReference type="GO" id="GO:0019843">
    <property type="term" value="F:rRNA binding"/>
    <property type="evidence" value="ECO:0007669"/>
    <property type="project" value="UniProtKB-UniRule"/>
</dbReference>
<dbReference type="InterPro" id="IPR008532">
    <property type="entry name" value="NFACT_RNA-bd"/>
</dbReference>
<accession>A0A1M5PXA0</accession>
<dbReference type="Gene3D" id="2.30.310.10">
    <property type="entry name" value="ibrinogen binding protein from staphylococcus aureus domain"/>
    <property type="match status" value="1"/>
</dbReference>
<dbReference type="AlphaFoldDB" id="A0A1M5PXA0"/>
<comment type="subunit">
    <text evidence="5">Associates with stalled 50S ribosomal subunits. Binds to RqcP.</text>
</comment>
<dbReference type="FunFam" id="2.30.310.10:FF:000004">
    <property type="entry name" value="Fibronectin-binding protein A"/>
    <property type="match status" value="1"/>
</dbReference>
<dbReference type="InterPro" id="IPR010979">
    <property type="entry name" value="Ribosomal_uS13-like_H2TH"/>
</dbReference>
<dbReference type="SUPFAM" id="SSF46946">
    <property type="entry name" value="S13-like H2TH domain"/>
    <property type="match status" value="1"/>
</dbReference>
<dbReference type="Pfam" id="PF05833">
    <property type="entry name" value="NFACT_N"/>
    <property type="match status" value="1"/>
</dbReference>
<dbReference type="GO" id="GO:0000049">
    <property type="term" value="F:tRNA binding"/>
    <property type="evidence" value="ECO:0007669"/>
    <property type="project" value="UniProtKB-UniRule"/>
</dbReference>
<comment type="function">
    <text evidence="5">Key component of the ribosome quality control system (RQC), a ribosome-associated complex that mediates the extraction of incompletely synthesized nascent chains from stalled ribosomes and their subsequent degradation. RqcH recruits Ala-charged tRNA, and with RqcP directs the elongation of stalled nascent chains on 50S ribosomal subunits, leading to non-templated C-terminal alanine extensions (Ala tail). The Ala tail promotes nascent chain degradation. May add between 1 and at least 8 Ala residues. Binds to stalled 50S ribosomal subunits.</text>
</comment>
<dbReference type="GO" id="GO:0072344">
    <property type="term" value="P:rescue of stalled ribosome"/>
    <property type="evidence" value="ECO:0007669"/>
    <property type="project" value="UniProtKB-UniRule"/>
</dbReference>
<organism evidence="7 8">
    <name type="scientific">Thermosyntropha lipolytica DSM 11003</name>
    <dbReference type="NCBI Taxonomy" id="1123382"/>
    <lineage>
        <taxon>Bacteria</taxon>
        <taxon>Bacillati</taxon>
        <taxon>Bacillota</taxon>
        <taxon>Clostridia</taxon>
        <taxon>Eubacteriales</taxon>
        <taxon>Syntrophomonadaceae</taxon>
        <taxon>Thermosyntropha</taxon>
    </lineage>
</organism>
<dbReference type="PANTHER" id="PTHR15239:SF6">
    <property type="entry name" value="RIBOSOME QUALITY CONTROL COMPLEX SUBUNIT NEMF"/>
    <property type="match status" value="1"/>
</dbReference>
<gene>
    <name evidence="5" type="primary">rqcH</name>
    <name evidence="7" type="ORF">SAMN02745221_01592</name>
</gene>
<dbReference type="PANTHER" id="PTHR15239">
    <property type="entry name" value="NUCLEAR EXPORT MEDIATOR FACTOR NEMF"/>
    <property type="match status" value="1"/>
</dbReference>
<name>A0A1M5PXA0_9FIRM</name>
<evidence type="ECO:0000256" key="2">
    <source>
        <dbReference type="ARBA" id="ARBA00022730"/>
    </source>
</evidence>
<keyword evidence="1 5" id="KW-0820">tRNA-binding</keyword>
<dbReference type="EMBL" id="FQWY01000027">
    <property type="protein sequence ID" value="SHH06272.1"/>
    <property type="molecule type" value="Genomic_DNA"/>
</dbReference>
<dbReference type="InterPro" id="IPR051608">
    <property type="entry name" value="RQC_Subunit_NEMF"/>
</dbReference>
<dbReference type="Gene3D" id="1.10.8.50">
    <property type="match status" value="1"/>
</dbReference>
<feature type="domain" description="NFACT RNA-binding" evidence="6">
    <location>
        <begin position="465"/>
        <end position="561"/>
    </location>
</feature>
<dbReference type="STRING" id="1123382.SAMN02745221_01592"/>
<protein>
    <recommendedName>
        <fullName evidence="5">Rqc2 homolog RqcH</fullName>
        <shortName evidence="5">RqcH</shortName>
    </recommendedName>
</protein>
<keyword evidence="5" id="KW-0175">Coiled coil</keyword>
<dbReference type="HAMAP" id="MF_00844_B">
    <property type="entry name" value="RqcH_B"/>
    <property type="match status" value="1"/>
</dbReference>